<reference evidence="4" key="3">
    <citation type="submission" date="2015-06" db="UniProtKB">
        <authorList>
            <consortium name="EnsemblMetazoa"/>
        </authorList>
    </citation>
    <scope>IDENTIFICATION</scope>
</reference>
<organism evidence="3">
    <name type="scientific">Capitella teleta</name>
    <name type="common">Polychaete worm</name>
    <dbReference type="NCBI Taxonomy" id="283909"/>
    <lineage>
        <taxon>Eukaryota</taxon>
        <taxon>Metazoa</taxon>
        <taxon>Spiralia</taxon>
        <taxon>Lophotrochozoa</taxon>
        <taxon>Annelida</taxon>
        <taxon>Polychaeta</taxon>
        <taxon>Sedentaria</taxon>
        <taxon>Scolecida</taxon>
        <taxon>Capitellidae</taxon>
        <taxon>Capitella</taxon>
    </lineage>
</organism>
<dbReference type="Proteomes" id="UP000014760">
    <property type="component" value="Unassembled WGS sequence"/>
</dbReference>
<evidence type="ECO:0000313" key="4">
    <source>
        <dbReference type="EnsemblMetazoa" id="CapteP96861"/>
    </source>
</evidence>
<dbReference type="PANTHER" id="PTHR24369">
    <property type="entry name" value="ANTIGEN BSP, PUTATIVE-RELATED"/>
    <property type="match status" value="1"/>
</dbReference>
<dbReference type="Pfam" id="PF13855">
    <property type="entry name" value="LRR_8"/>
    <property type="match status" value="3"/>
</dbReference>
<dbReference type="SUPFAM" id="SSF52058">
    <property type="entry name" value="L domain-like"/>
    <property type="match status" value="1"/>
</dbReference>
<keyword evidence="5" id="KW-1185">Reference proteome</keyword>
<dbReference type="InterPro" id="IPR001611">
    <property type="entry name" value="Leu-rich_rpt"/>
</dbReference>
<reference evidence="5" key="1">
    <citation type="submission" date="2012-12" db="EMBL/GenBank/DDBJ databases">
        <authorList>
            <person name="Hellsten U."/>
            <person name="Grimwood J."/>
            <person name="Chapman J.A."/>
            <person name="Shapiro H."/>
            <person name="Aerts A."/>
            <person name="Otillar R.P."/>
            <person name="Terry A.Y."/>
            <person name="Boore J.L."/>
            <person name="Simakov O."/>
            <person name="Marletaz F."/>
            <person name="Cho S.-J."/>
            <person name="Edsinger-Gonzales E."/>
            <person name="Havlak P."/>
            <person name="Kuo D.-H."/>
            <person name="Larsson T."/>
            <person name="Lv J."/>
            <person name="Arendt D."/>
            <person name="Savage R."/>
            <person name="Osoegawa K."/>
            <person name="de Jong P."/>
            <person name="Lindberg D.R."/>
            <person name="Seaver E.C."/>
            <person name="Weisblat D.A."/>
            <person name="Putnam N.H."/>
            <person name="Grigoriev I.V."/>
            <person name="Rokhsar D.S."/>
        </authorList>
    </citation>
    <scope>NUCLEOTIDE SEQUENCE</scope>
    <source>
        <strain evidence="5">I ESC-2004</strain>
    </source>
</reference>
<reference evidence="3 5" key="2">
    <citation type="journal article" date="2013" name="Nature">
        <title>Insights into bilaterian evolution from three spiralian genomes.</title>
        <authorList>
            <person name="Simakov O."/>
            <person name="Marletaz F."/>
            <person name="Cho S.J."/>
            <person name="Edsinger-Gonzales E."/>
            <person name="Havlak P."/>
            <person name="Hellsten U."/>
            <person name="Kuo D.H."/>
            <person name="Larsson T."/>
            <person name="Lv J."/>
            <person name="Arendt D."/>
            <person name="Savage R."/>
            <person name="Osoegawa K."/>
            <person name="de Jong P."/>
            <person name="Grimwood J."/>
            <person name="Chapman J.A."/>
            <person name="Shapiro H."/>
            <person name="Aerts A."/>
            <person name="Otillar R.P."/>
            <person name="Terry A.Y."/>
            <person name="Boore J.L."/>
            <person name="Grigoriev I.V."/>
            <person name="Lindberg D.R."/>
            <person name="Seaver E.C."/>
            <person name="Weisblat D.A."/>
            <person name="Putnam N.H."/>
            <person name="Rokhsar D.S."/>
        </authorList>
    </citation>
    <scope>NUCLEOTIDE SEQUENCE</scope>
    <source>
        <strain evidence="3 5">I ESC-2004</strain>
    </source>
</reference>
<protein>
    <recommendedName>
        <fullName evidence="6">LRRCT domain-containing protein</fullName>
    </recommendedName>
</protein>
<dbReference type="HOGENOM" id="CLU_000288_18_10_1"/>
<dbReference type="PANTHER" id="PTHR24369:SF213">
    <property type="entry name" value="INSULIN LIKE GROWTH FACTOR BINDING PROTEIN ACID LABILE SUBUNIT"/>
    <property type="match status" value="1"/>
</dbReference>
<proteinExistence type="predicted"/>
<feature type="non-terminal residue" evidence="3">
    <location>
        <position position="348"/>
    </location>
</feature>
<keyword evidence="2" id="KW-0677">Repeat</keyword>
<name>R7VAI5_CAPTE</name>
<sequence length="348" mass="39330">MGIASTTISAIGDEKVNPVWCPVNCTCDRTTESITCTGYVTVPPNLPAFTRILDLSANRITGISNNSFTNLKNLTDLSLRDNGMTSIQAGVFKGLISLNTLDLSQNQGICGLPDELFAGLVLQRLDLNSCKCKTINPKAFINLTLSSLGLNRNHLTHFPRFSDREETFSFRQSLYNMELVGNAIIEVTKSDFEGFNSLTELNLGHNSLSFIPNQCFQRLNKLRVLILNRNKIRLIGNLSFISTSLRELYLNENPVFYWTDKSGDSFRGLVNLRELYLNYLLISDVEGLFDEMNSLKKLSLVSNRINVIDVRTFPRQFLRNLDVLDLSRNPFECSCALLWFVDWANENK</sequence>
<dbReference type="Gene3D" id="3.80.10.10">
    <property type="entry name" value="Ribonuclease Inhibitor"/>
    <property type="match status" value="3"/>
</dbReference>
<gene>
    <name evidence="3" type="ORF">CAPTEDRAFT_96861</name>
</gene>
<dbReference type="AlphaFoldDB" id="R7VAI5"/>
<evidence type="ECO:0000313" key="5">
    <source>
        <dbReference type="Proteomes" id="UP000014760"/>
    </source>
</evidence>
<dbReference type="GO" id="GO:0005886">
    <property type="term" value="C:plasma membrane"/>
    <property type="evidence" value="ECO:0007669"/>
    <property type="project" value="TreeGrafter"/>
</dbReference>
<dbReference type="InterPro" id="IPR050541">
    <property type="entry name" value="LRR_TM_domain-containing"/>
</dbReference>
<keyword evidence="1" id="KW-0433">Leucine-rich repeat</keyword>
<dbReference type="EnsemblMetazoa" id="CapteT96861">
    <property type="protein sequence ID" value="CapteP96861"/>
    <property type="gene ID" value="CapteG96861"/>
</dbReference>
<dbReference type="InterPro" id="IPR003591">
    <property type="entry name" value="Leu-rich_rpt_typical-subtyp"/>
</dbReference>
<dbReference type="EMBL" id="AMQN01004528">
    <property type="status" value="NOT_ANNOTATED_CDS"/>
    <property type="molecule type" value="Genomic_DNA"/>
</dbReference>
<evidence type="ECO:0000256" key="1">
    <source>
        <dbReference type="ARBA" id="ARBA00022614"/>
    </source>
</evidence>
<dbReference type="SMART" id="SM00369">
    <property type="entry name" value="LRR_TYP"/>
    <property type="match status" value="8"/>
</dbReference>
<dbReference type="OMA" id="DIKYINC"/>
<dbReference type="PROSITE" id="PS51450">
    <property type="entry name" value="LRR"/>
    <property type="match status" value="2"/>
</dbReference>
<dbReference type="EMBL" id="KB293746">
    <property type="protein sequence ID" value="ELU15552.1"/>
    <property type="molecule type" value="Genomic_DNA"/>
</dbReference>
<dbReference type="InterPro" id="IPR032675">
    <property type="entry name" value="LRR_dom_sf"/>
</dbReference>
<evidence type="ECO:0000313" key="3">
    <source>
        <dbReference type="EMBL" id="ELU15552.1"/>
    </source>
</evidence>
<accession>R7VAI5</accession>
<evidence type="ECO:0008006" key="6">
    <source>
        <dbReference type="Google" id="ProtNLM"/>
    </source>
</evidence>
<dbReference type="SMART" id="SM00365">
    <property type="entry name" value="LRR_SD22"/>
    <property type="match status" value="5"/>
</dbReference>
<dbReference type="STRING" id="283909.R7VAI5"/>
<dbReference type="OrthoDB" id="8948968at2759"/>
<evidence type="ECO:0000256" key="2">
    <source>
        <dbReference type="ARBA" id="ARBA00022737"/>
    </source>
</evidence>